<accession>A0A1G6YBA1</accession>
<dbReference type="STRING" id="1285928.SAMN04487894_11528"/>
<dbReference type="PROSITE" id="PS00910">
    <property type="entry name" value="UPF0029"/>
    <property type="match status" value="1"/>
</dbReference>
<feature type="domain" description="Impact N-terminal" evidence="2">
    <location>
        <begin position="21"/>
        <end position="126"/>
    </location>
</feature>
<evidence type="ECO:0000313" key="3">
    <source>
        <dbReference type="EMBL" id="SDD86865.1"/>
    </source>
</evidence>
<dbReference type="PANTHER" id="PTHR16301:SF20">
    <property type="entry name" value="IMPACT FAMILY MEMBER YIGZ"/>
    <property type="match status" value="1"/>
</dbReference>
<dbReference type="InterPro" id="IPR020569">
    <property type="entry name" value="UPF0029_Impact_CS"/>
</dbReference>
<dbReference type="InterPro" id="IPR023582">
    <property type="entry name" value="Impact"/>
</dbReference>
<evidence type="ECO:0000313" key="4">
    <source>
        <dbReference type="Proteomes" id="UP000198757"/>
    </source>
</evidence>
<organism evidence="3 4">
    <name type="scientific">Niabella drilacis (strain DSM 25811 / CCM 8410 / CCUG 62505 / LMG 26954 / E90)</name>
    <dbReference type="NCBI Taxonomy" id="1285928"/>
    <lineage>
        <taxon>Bacteria</taxon>
        <taxon>Pseudomonadati</taxon>
        <taxon>Bacteroidota</taxon>
        <taxon>Chitinophagia</taxon>
        <taxon>Chitinophagales</taxon>
        <taxon>Chitinophagaceae</taxon>
        <taxon>Niabella</taxon>
    </lineage>
</organism>
<dbReference type="GO" id="GO:0005737">
    <property type="term" value="C:cytoplasm"/>
    <property type="evidence" value="ECO:0007669"/>
    <property type="project" value="TreeGrafter"/>
</dbReference>
<dbReference type="InterPro" id="IPR001498">
    <property type="entry name" value="Impact_N"/>
</dbReference>
<dbReference type="GO" id="GO:0006446">
    <property type="term" value="P:regulation of translational initiation"/>
    <property type="evidence" value="ECO:0007669"/>
    <property type="project" value="TreeGrafter"/>
</dbReference>
<evidence type="ECO:0000256" key="1">
    <source>
        <dbReference type="ARBA" id="ARBA00007665"/>
    </source>
</evidence>
<dbReference type="AlphaFoldDB" id="A0A1G6YBA1"/>
<gene>
    <name evidence="3" type="ORF">SAMN04487894_11528</name>
</gene>
<dbReference type="SUPFAM" id="SSF54211">
    <property type="entry name" value="Ribosomal protein S5 domain 2-like"/>
    <property type="match status" value="1"/>
</dbReference>
<dbReference type="EMBL" id="FMZO01000015">
    <property type="protein sequence ID" value="SDD86865.1"/>
    <property type="molecule type" value="Genomic_DNA"/>
</dbReference>
<dbReference type="Pfam" id="PF01205">
    <property type="entry name" value="Impact_N"/>
    <property type="match status" value="1"/>
</dbReference>
<dbReference type="Gene3D" id="3.30.230.30">
    <property type="entry name" value="Impact, N-terminal domain"/>
    <property type="match status" value="1"/>
</dbReference>
<dbReference type="InterPro" id="IPR020568">
    <property type="entry name" value="Ribosomal_Su5_D2-typ_SF"/>
</dbReference>
<dbReference type="OrthoDB" id="9813771at2"/>
<evidence type="ECO:0000259" key="2">
    <source>
        <dbReference type="Pfam" id="PF01205"/>
    </source>
</evidence>
<dbReference type="InterPro" id="IPR036956">
    <property type="entry name" value="Impact_N_sf"/>
</dbReference>
<dbReference type="Gene3D" id="3.30.70.240">
    <property type="match status" value="1"/>
</dbReference>
<dbReference type="Proteomes" id="UP000198757">
    <property type="component" value="Unassembled WGS sequence"/>
</dbReference>
<name>A0A1G6YBA1_NIADE</name>
<dbReference type="PANTHER" id="PTHR16301">
    <property type="entry name" value="IMPACT-RELATED"/>
    <property type="match status" value="1"/>
</dbReference>
<comment type="similarity">
    <text evidence="1">Belongs to the IMPACT family.</text>
</comment>
<proteinExistence type="inferred from homology"/>
<reference evidence="4" key="1">
    <citation type="submission" date="2016-10" db="EMBL/GenBank/DDBJ databases">
        <authorList>
            <person name="Varghese N."/>
            <person name="Submissions S."/>
        </authorList>
    </citation>
    <scope>NUCLEOTIDE SEQUENCE [LARGE SCALE GENOMIC DNA]</scope>
    <source>
        <strain evidence="4">DSM 25811 / CCM 8410 / LMG 26954 / E90</strain>
    </source>
</reference>
<keyword evidence="4" id="KW-1185">Reference proteome</keyword>
<sequence>MDQGNYYQTIETGGQAEFKDRGSRFIAMAYPLKNTDEFKKILAAVKKEHPKANHHCFAYRLGTEGNAFRVSDAGEPSGTAGRPILGQIDSRQVTDVLIIVVRYFGGTLLGVPGLINAYKSAAAMALQVTPLVRKPVLKTYHLQFDYTQLNEVMNVVKQFDCLIMKQELQLFCVMDIGIPKHRLTESVMRLEDIRNLVLKEVAVIAAS</sequence>
<protein>
    <submittedName>
        <fullName evidence="3">Uncharacterized protein, YigZ family</fullName>
    </submittedName>
</protein>
<dbReference type="RefSeq" id="WP_090392117.1">
    <property type="nucleotide sequence ID" value="NZ_FMZO01000015.1"/>
</dbReference>